<dbReference type="InterPro" id="IPR002477">
    <property type="entry name" value="Peptidoglycan-bd-like"/>
</dbReference>
<dbReference type="InterPro" id="IPR036366">
    <property type="entry name" value="PGBDSf"/>
</dbReference>
<dbReference type="InterPro" id="IPR003593">
    <property type="entry name" value="AAA+_ATPase"/>
</dbReference>
<dbReference type="SUPFAM" id="SSF47090">
    <property type="entry name" value="PGBD-like"/>
    <property type="match status" value="1"/>
</dbReference>
<dbReference type="Pfam" id="PF21327">
    <property type="entry name" value="GspA_C39-like"/>
    <property type="match status" value="1"/>
</dbReference>
<organism evidence="2 3">
    <name type="scientific">Photobacterium rosenbergii</name>
    <dbReference type="NCBI Taxonomy" id="294936"/>
    <lineage>
        <taxon>Bacteria</taxon>
        <taxon>Pseudomonadati</taxon>
        <taxon>Pseudomonadota</taxon>
        <taxon>Gammaproteobacteria</taxon>
        <taxon>Vibrionales</taxon>
        <taxon>Vibrionaceae</taxon>
        <taxon>Photobacterium</taxon>
    </lineage>
</organism>
<dbReference type="InterPro" id="IPR027417">
    <property type="entry name" value="P-loop_NTPase"/>
</dbReference>
<evidence type="ECO:0000313" key="2">
    <source>
        <dbReference type="EMBL" id="MDV5171030.1"/>
    </source>
</evidence>
<dbReference type="RefSeq" id="WP_317523841.1">
    <property type="nucleotide sequence ID" value="NZ_JAWJZI010000009.1"/>
</dbReference>
<name>A0ABU3ZLP2_9GAMM</name>
<dbReference type="InterPro" id="IPR052026">
    <property type="entry name" value="ExeA_AAA_ATPase_DNA-bind"/>
</dbReference>
<comment type="caution">
    <text evidence="2">The sequence shown here is derived from an EMBL/GenBank/DDBJ whole genome shotgun (WGS) entry which is preliminary data.</text>
</comment>
<dbReference type="Proteomes" id="UP001186452">
    <property type="component" value="Unassembled WGS sequence"/>
</dbReference>
<dbReference type="Pfam" id="PF13401">
    <property type="entry name" value="AAA_22"/>
    <property type="match status" value="1"/>
</dbReference>
<dbReference type="PANTHER" id="PTHR35894:SF1">
    <property type="entry name" value="PHOSPHORIBULOKINASE _ URIDINE KINASE FAMILY"/>
    <property type="match status" value="1"/>
</dbReference>
<dbReference type="InterPro" id="IPR048809">
    <property type="entry name" value="GspA_C39-like"/>
</dbReference>
<evidence type="ECO:0000313" key="3">
    <source>
        <dbReference type="Proteomes" id="UP001186452"/>
    </source>
</evidence>
<dbReference type="Gene3D" id="1.10.101.10">
    <property type="entry name" value="PGBD-like superfamily/PGBD"/>
    <property type="match status" value="1"/>
</dbReference>
<dbReference type="InterPro" id="IPR049945">
    <property type="entry name" value="AAA_22"/>
</dbReference>
<sequence length="579" mass="63848">MYKDFFGISESPFSIVPSARFLYLSERHREALTHMLSSLNGGGGFGLLTGEVGTGKTTVLRALVSRLPQETQVAVIMNPSLSTRELLASLCDELGIDYTDEATIKTLTDGIYQHLLANHREGRQTLLLIDEAQHLLPEVLEQLRLLTNLETDSVKLLKVVLVGQPELQQLLQQDRLRQLAQRITSRYHLLPLTEDEVREYIHYRLQAVDCLHEVFAPAQTKQIAKATGGIPRLINLVCDKSMQLAHQQSTHLLNKELVERACSDVLSWQLPQYTAPGNTDTPAPSRKPLAVALAAGIVTAVGLGYWSGILSQSNSQPLPVASGAAVPSSVAASAQEQMTASQPEASQPSLTQSVTKAVQITPQQAVPQQVRPQQLSPQALWQQVVSQAGSERLAMQTLYKLWGYSTQLNQANCESGSRVQLSCFNGTGSLEQLALINRPAVVELSEPSGESYFATLYAIGQDKVELLLAGQRFSVSAQWLAQRWNGEYTLLWRPPLGDKTAIRYGQQGPRVKWLDRQLSQLLGVMPENQDTFEQELLKKLRRFQRAQDLSVDGIAGPRTLMVIDSALNLPGPTLQPEKS</sequence>
<dbReference type="EMBL" id="JAWJZI010000009">
    <property type="protein sequence ID" value="MDV5171030.1"/>
    <property type="molecule type" value="Genomic_DNA"/>
</dbReference>
<accession>A0ABU3ZLP2</accession>
<gene>
    <name evidence="2" type="ORF">R2X38_18700</name>
</gene>
<keyword evidence="3" id="KW-1185">Reference proteome</keyword>
<dbReference type="InterPro" id="IPR036365">
    <property type="entry name" value="PGBD-like_sf"/>
</dbReference>
<dbReference type="SUPFAM" id="SSF52540">
    <property type="entry name" value="P-loop containing nucleoside triphosphate hydrolases"/>
    <property type="match status" value="1"/>
</dbReference>
<proteinExistence type="predicted"/>
<dbReference type="Gene3D" id="3.40.50.300">
    <property type="entry name" value="P-loop containing nucleotide triphosphate hydrolases"/>
    <property type="match status" value="1"/>
</dbReference>
<dbReference type="PANTHER" id="PTHR35894">
    <property type="entry name" value="GENERAL SECRETION PATHWAY PROTEIN A-RELATED"/>
    <property type="match status" value="1"/>
</dbReference>
<protein>
    <submittedName>
        <fullName evidence="2">AAA family ATPase</fullName>
    </submittedName>
</protein>
<reference evidence="2 3" key="1">
    <citation type="submission" date="2023-10" db="EMBL/GenBank/DDBJ databases">
        <title>Marine bacteria isolated from horseshoe crab.</title>
        <authorList>
            <person name="Cheng T.H."/>
        </authorList>
    </citation>
    <scope>NUCLEOTIDE SEQUENCE [LARGE SCALE GENOMIC DNA]</scope>
    <source>
        <strain evidence="2 3">HSC6</strain>
    </source>
</reference>
<dbReference type="SMART" id="SM00382">
    <property type="entry name" value="AAA"/>
    <property type="match status" value="1"/>
</dbReference>
<dbReference type="Pfam" id="PF01471">
    <property type="entry name" value="PG_binding_1"/>
    <property type="match status" value="1"/>
</dbReference>
<evidence type="ECO:0000259" key="1">
    <source>
        <dbReference type="SMART" id="SM00382"/>
    </source>
</evidence>
<dbReference type="Gene3D" id="3.90.70.10">
    <property type="entry name" value="Cysteine proteinases"/>
    <property type="match status" value="1"/>
</dbReference>
<feature type="domain" description="AAA+ ATPase" evidence="1">
    <location>
        <begin position="42"/>
        <end position="195"/>
    </location>
</feature>